<keyword evidence="3" id="KW-1185">Reference proteome</keyword>
<feature type="region of interest" description="Disordered" evidence="1">
    <location>
        <begin position="50"/>
        <end position="77"/>
    </location>
</feature>
<comment type="caution">
    <text evidence="2">The sequence shown here is derived from an EMBL/GenBank/DDBJ whole genome shotgun (WGS) entry which is preliminary data.</text>
</comment>
<reference evidence="2 3" key="1">
    <citation type="submission" date="2024-02" db="EMBL/GenBank/DDBJ databases">
        <authorList>
            <person name="Vignale AGUSTIN F."/>
            <person name="Sosa J E."/>
            <person name="Modenutti C."/>
        </authorList>
    </citation>
    <scope>NUCLEOTIDE SEQUENCE [LARGE SCALE GENOMIC DNA]</scope>
</reference>
<name>A0ABC8SVB0_9AQUA</name>
<protein>
    <submittedName>
        <fullName evidence="2">Uncharacterized protein</fullName>
    </submittedName>
</protein>
<dbReference type="EMBL" id="CAUOFW020003625">
    <property type="protein sequence ID" value="CAK9161136.1"/>
    <property type="molecule type" value="Genomic_DNA"/>
</dbReference>
<dbReference type="AlphaFoldDB" id="A0ABC8SVB0"/>
<dbReference type="Proteomes" id="UP001642360">
    <property type="component" value="Unassembled WGS sequence"/>
</dbReference>
<proteinExistence type="predicted"/>
<evidence type="ECO:0000313" key="2">
    <source>
        <dbReference type="EMBL" id="CAK9161136.1"/>
    </source>
</evidence>
<evidence type="ECO:0000256" key="1">
    <source>
        <dbReference type="SAM" id="MobiDB-lite"/>
    </source>
</evidence>
<organism evidence="2 3">
    <name type="scientific">Ilex paraguariensis</name>
    <name type="common">yerba mate</name>
    <dbReference type="NCBI Taxonomy" id="185542"/>
    <lineage>
        <taxon>Eukaryota</taxon>
        <taxon>Viridiplantae</taxon>
        <taxon>Streptophyta</taxon>
        <taxon>Embryophyta</taxon>
        <taxon>Tracheophyta</taxon>
        <taxon>Spermatophyta</taxon>
        <taxon>Magnoliopsida</taxon>
        <taxon>eudicotyledons</taxon>
        <taxon>Gunneridae</taxon>
        <taxon>Pentapetalae</taxon>
        <taxon>asterids</taxon>
        <taxon>campanulids</taxon>
        <taxon>Aquifoliales</taxon>
        <taxon>Aquifoliaceae</taxon>
        <taxon>Ilex</taxon>
    </lineage>
</organism>
<evidence type="ECO:0000313" key="3">
    <source>
        <dbReference type="Proteomes" id="UP001642360"/>
    </source>
</evidence>
<sequence length="122" mass="13665">MKMFKRNKDIIPVKITHFPVTLSEAPCLKCGEEELSSSRETRAPELIVDDAIGAPITSRKDRDYNSPANYKMQQSKKEQEGYIQKTAANLLQVHAINNYLVAAVQKGRAPAIHCPTLFPTHT</sequence>
<gene>
    <name evidence="2" type="ORF">ILEXP_LOCUS29923</name>
</gene>
<accession>A0ABC8SVB0</accession>